<accession>A0A1H8SNZ4</accession>
<evidence type="ECO:0000259" key="1">
    <source>
        <dbReference type="Pfam" id="PF08448"/>
    </source>
</evidence>
<dbReference type="RefSeq" id="WP_089824375.1">
    <property type="nucleotide sequence ID" value="NZ_FODV01000005.1"/>
</dbReference>
<evidence type="ECO:0000313" key="2">
    <source>
        <dbReference type="EMBL" id="SEO80442.1"/>
    </source>
</evidence>
<sequence length="336" mass="36090">MSTREPGDECRLAAAALQRFPAEVAILDVDGEIVSTNLAWRAFAEANGYRGDVEMVGVNYLDVCDAAAAADGDAAVAATGLRAVFAGRRDGFDFEYPCHSPDERRWFLMRAVPFTVDGGRYVLVSHLNVTERKLAELDVRERTTQLEGIATLLSEDVQRELSTALGRAVLLNRELGTARSIDLEGSLHRVNALLTDALALLTGEDVDLVSVDLEASAKAAWRKVDTLDATLTVDATGVLAADVGLLGRLFQHLFECALVLGGTDVHVSVGTNGDGLHVEFDREQAVSTTVDGRSTADCVESNVAVASRIAEVHGWTLTTDADGTVRYEVSGVEWRT</sequence>
<dbReference type="InterPro" id="IPR013656">
    <property type="entry name" value="PAS_4"/>
</dbReference>
<dbReference type="InterPro" id="IPR035965">
    <property type="entry name" value="PAS-like_dom_sf"/>
</dbReference>
<evidence type="ECO:0000313" key="3">
    <source>
        <dbReference type="Proteomes" id="UP000199126"/>
    </source>
</evidence>
<reference evidence="3" key="1">
    <citation type="submission" date="2016-10" db="EMBL/GenBank/DDBJ databases">
        <authorList>
            <person name="Varghese N."/>
            <person name="Submissions S."/>
        </authorList>
    </citation>
    <scope>NUCLEOTIDE SEQUENCE [LARGE SCALE GENOMIC DNA]</scope>
    <source>
        <strain evidence="3">CGMCC 1.10121</strain>
    </source>
</reference>
<dbReference type="AlphaFoldDB" id="A0A1H8SNZ4"/>
<gene>
    <name evidence="2" type="ORF">SAMN04487948_105237</name>
</gene>
<protein>
    <submittedName>
        <fullName evidence="2">PAS fold-containing protein</fullName>
    </submittedName>
</protein>
<organism evidence="2 3">
    <name type="scientific">Halogranum amylolyticum</name>
    <dbReference type="NCBI Taxonomy" id="660520"/>
    <lineage>
        <taxon>Archaea</taxon>
        <taxon>Methanobacteriati</taxon>
        <taxon>Methanobacteriota</taxon>
        <taxon>Stenosarchaea group</taxon>
        <taxon>Halobacteria</taxon>
        <taxon>Halobacteriales</taxon>
        <taxon>Haloferacaceae</taxon>
    </lineage>
</organism>
<dbReference type="OrthoDB" id="8127at2157"/>
<dbReference type="Pfam" id="PF08448">
    <property type="entry name" value="PAS_4"/>
    <property type="match status" value="1"/>
</dbReference>
<dbReference type="SUPFAM" id="SSF55785">
    <property type="entry name" value="PYP-like sensor domain (PAS domain)"/>
    <property type="match status" value="1"/>
</dbReference>
<name>A0A1H8SNZ4_9EURY</name>
<feature type="domain" description="PAS fold-4" evidence="1">
    <location>
        <begin position="20"/>
        <end position="133"/>
    </location>
</feature>
<dbReference type="Gene3D" id="3.30.450.20">
    <property type="entry name" value="PAS domain"/>
    <property type="match status" value="1"/>
</dbReference>
<proteinExistence type="predicted"/>
<keyword evidence="3" id="KW-1185">Reference proteome</keyword>
<dbReference type="EMBL" id="FODV01000005">
    <property type="protein sequence ID" value="SEO80442.1"/>
    <property type="molecule type" value="Genomic_DNA"/>
</dbReference>
<dbReference type="Proteomes" id="UP000199126">
    <property type="component" value="Unassembled WGS sequence"/>
</dbReference>